<protein>
    <submittedName>
        <fullName evidence="2">Uncharacterized protein</fullName>
    </submittedName>
</protein>
<dbReference type="HOGENOM" id="CLU_472529_0_0_1"/>
<reference evidence="3" key="1">
    <citation type="journal article" date="2012" name="PLoS Genet.">
        <title>The genomes of the fungal plant pathogens Cladosporium fulvum and Dothistroma septosporum reveal adaptation to different hosts and lifestyles but also signatures of common ancestry.</title>
        <authorList>
            <person name="de Wit P.J.G.M."/>
            <person name="van der Burgt A."/>
            <person name="Oekmen B."/>
            <person name="Stergiopoulos I."/>
            <person name="Abd-Elsalam K.A."/>
            <person name="Aerts A.L."/>
            <person name="Bahkali A.H."/>
            <person name="Beenen H.G."/>
            <person name="Chettri P."/>
            <person name="Cox M.P."/>
            <person name="Datema E."/>
            <person name="de Vries R.P."/>
            <person name="Dhillon B."/>
            <person name="Ganley A.R."/>
            <person name="Griffiths S.A."/>
            <person name="Guo Y."/>
            <person name="Hamelin R.C."/>
            <person name="Henrissat B."/>
            <person name="Kabir M.S."/>
            <person name="Jashni M.K."/>
            <person name="Kema G."/>
            <person name="Klaubauf S."/>
            <person name="Lapidus A."/>
            <person name="Levasseur A."/>
            <person name="Lindquist E."/>
            <person name="Mehrabi R."/>
            <person name="Ohm R.A."/>
            <person name="Owen T.J."/>
            <person name="Salamov A."/>
            <person name="Schwelm A."/>
            <person name="Schijlen E."/>
            <person name="Sun H."/>
            <person name="van den Burg H.A."/>
            <person name="van Ham R.C.H.J."/>
            <person name="Zhang S."/>
            <person name="Goodwin S.B."/>
            <person name="Grigoriev I.V."/>
            <person name="Collemare J."/>
            <person name="Bradshaw R.E."/>
        </authorList>
    </citation>
    <scope>NUCLEOTIDE SEQUENCE [LARGE SCALE GENOMIC DNA]</scope>
    <source>
        <strain evidence="3">NZE10 / CBS 128990</strain>
    </source>
</reference>
<keyword evidence="3" id="KW-1185">Reference proteome</keyword>
<feature type="region of interest" description="Disordered" evidence="1">
    <location>
        <begin position="1"/>
        <end position="110"/>
    </location>
</feature>
<evidence type="ECO:0000313" key="3">
    <source>
        <dbReference type="Proteomes" id="UP000016933"/>
    </source>
</evidence>
<gene>
    <name evidence="2" type="ORF">DOTSEDRAFT_69264</name>
</gene>
<proteinExistence type="predicted"/>
<dbReference type="OrthoDB" id="3649991at2759"/>
<dbReference type="EMBL" id="KB446536">
    <property type="protein sequence ID" value="EME47259.1"/>
    <property type="molecule type" value="Genomic_DNA"/>
</dbReference>
<name>N1PYG0_DOTSN</name>
<evidence type="ECO:0000256" key="1">
    <source>
        <dbReference type="SAM" id="MobiDB-lite"/>
    </source>
</evidence>
<feature type="compositionally biased region" description="Basic and acidic residues" evidence="1">
    <location>
        <begin position="561"/>
        <end position="577"/>
    </location>
</feature>
<feature type="region of interest" description="Disordered" evidence="1">
    <location>
        <begin position="347"/>
        <end position="368"/>
    </location>
</feature>
<reference evidence="2 3" key="2">
    <citation type="journal article" date="2012" name="PLoS Pathog.">
        <title>Diverse lifestyles and strategies of plant pathogenesis encoded in the genomes of eighteen Dothideomycetes fungi.</title>
        <authorList>
            <person name="Ohm R.A."/>
            <person name="Feau N."/>
            <person name="Henrissat B."/>
            <person name="Schoch C.L."/>
            <person name="Horwitz B.A."/>
            <person name="Barry K.W."/>
            <person name="Condon B.J."/>
            <person name="Copeland A.C."/>
            <person name="Dhillon B."/>
            <person name="Glaser F."/>
            <person name="Hesse C.N."/>
            <person name="Kosti I."/>
            <person name="LaButti K."/>
            <person name="Lindquist E.A."/>
            <person name="Lucas S."/>
            <person name="Salamov A.A."/>
            <person name="Bradshaw R.E."/>
            <person name="Ciuffetti L."/>
            <person name="Hamelin R.C."/>
            <person name="Kema G.H.J."/>
            <person name="Lawrence C."/>
            <person name="Scott J.A."/>
            <person name="Spatafora J.W."/>
            <person name="Turgeon B.G."/>
            <person name="de Wit P.J.G.M."/>
            <person name="Zhong S."/>
            <person name="Goodwin S.B."/>
            <person name="Grigoriev I.V."/>
        </authorList>
    </citation>
    <scope>NUCLEOTIDE SEQUENCE [LARGE SCALE GENOMIC DNA]</scope>
    <source>
        <strain evidence="3">NZE10 / CBS 128990</strain>
    </source>
</reference>
<dbReference type="eggNOG" id="ENOG502RG3G">
    <property type="taxonomic scope" value="Eukaryota"/>
</dbReference>
<feature type="region of interest" description="Disordered" evidence="1">
    <location>
        <begin position="495"/>
        <end position="577"/>
    </location>
</feature>
<sequence length="577" mass="63908">MTDNKAKEAAVEKREASLTSQPIHEARSIAESDELYYVTPQATGRNKEEAVQTTGQPKTLEQPRVEWEPPQEPIRSQSLVDADVEMRDRAGEATARSQTGQGKAPPMSHESLVDTDVEMRNRTEEATYRTQVARQEAPPLASKTPIDDEAVLVEKNMTFRDEEQPPVPARRPTTEDHEMLAVQLQAEEDGTAAGWSQPEEEDVVPILPSRHISFVPSFDMETQDFTLSWRRPLTDYPSLTITPDAESDSYWRLNYQTKYFARLHRYQSTQARVDGDFPARQVAEMKFPDFIWPGCGPTIKLEPYDEAAGPRRADIFMKCTGWLTTRYAVDVPVLGGARCTWRTLRSVNKGTTNGQGGEDVAPSSHADPDVDGRLTLSFNSTTTDEAKQLLTVGDLIAQAKNLINNDAWTPYPPHYLIMGPSANSERIIATYSRLAPWNRNAGTLSINSDHSTSPEYIEGIIIACAAMVGMQDRMGLASSLMEASTESVMAKRREGNGAGLTSGGIRPYVRGLQKSSTAPVERKEEEKEMPQRSGSVRKGLERLSMQARELVPKSAGAGRVVEGHRKADEKTDVDVAA</sequence>
<dbReference type="OMA" id="RRADIFM"/>
<dbReference type="Proteomes" id="UP000016933">
    <property type="component" value="Unassembled WGS sequence"/>
</dbReference>
<feature type="compositionally biased region" description="Basic and acidic residues" evidence="1">
    <location>
        <begin position="520"/>
        <end position="530"/>
    </location>
</feature>
<accession>N1PYG0</accession>
<evidence type="ECO:0000313" key="2">
    <source>
        <dbReference type="EMBL" id="EME47259.1"/>
    </source>
</evidence>
<dbReference type="AlphaFoldDB" id="N1PYG0"/>
<feature type="compositionally biased region" description="Basic and acidic residues" evidence="1">
    <location>
        <begin position="1"/>
        <end position="16"/>
    </location>
</feature>
<organism evidence="2 3">
    <name type="scientific">Dothistroma septosporum (strain NZE10 / CBS 128990)</name>
    <name type="common">Red band needle blight fungus</name>
    <name type="synonym">Mycosphaerella pini</name>
    <dbReference type="NCBI Taxonomy" id="675120"/>
    <lineage>
        <taxon>Eukaryota</taxon>
        <taxon>Fungi</taxon>
        <taxon>Dikarya</taxon>
        <taxon>Ascomycota</taxon>
        <taxon>Pezizomycotina</taxon>
        <taxon>Dothideomycetes</taxon>
        <taxon>Dothideomycetidae</taxon>
        <taxon>Mycosphaerellales</taxon>
        <taxon>Mycosphaerellaceae</taxon>
        <taxon>Dothistroma</taxon>
    </lineage>
</organism>